<protein>
    <submittedName>
        <fullName evidence="1">Uncharacterized protein</fullName>
    </submittedName>
</protein>
<sequence>MLCTHKYLHFLPSPVSKELDALVVLRTHPVIVMSAHDPSPSSFPYDVISPALRRPHWQIQIWDTRIYINRASNN</sequence>
<name>A0A167WX67_9AGAM</name>
<keyword evidence="3" id="KW-1185">Reference proteome</keyword>
<evidence type="ECO:0000313" key="2">
    <source>
        <dbReference type="EMBL" id="KZP06698.1"/>
    </source>
</evidence>
<accession>A0A167WX67</accession>
<dbReference type="AlphaFoldDB" id="A0A167WX67"/>
<dbReference type="EMBL" id="KV417781">
    <property type="protein sequence ID" value="KZP06585.1"/>
    <property type="molecule type" value="Genomic_DNA"/>
</dbReference>
<evidence type="ECO:0000313" key="3">
    <source>
        <dbReference type="Proteomes" id="UP000076532"/>
    </source>
</evidence>
<gene>
    <name evidence="2" type="ORF">FIBSPDRAFT_304172</name>
    <name evidence="1" type="ORF">FIBSPDRAFT_317181</name>
</gene>
<dbReference type="EMBL" id="KV417776">
    <property type="protein sequence ID" value="KZP06698.1"/>
    <property type="molecule type" value="Genomic_DNA"/>
</dbReference>
<evidence type="ECO:0000313" key="1">
    <source>
        <dbReference type="EMBL" id="KZP06585.1"/>
    </source>
</evidence>
<organism evidence="1 3">
    <name type="scientific">Athelia psychrophila</name>
    <dbReference type="NCBI Taxonomy" id="1759441"/>
    <lineage>
        <taxon>Eukaryota</taxon>
        <taxon>Fungi</taxon>
        <taxon>Dikarya</taxon>
        <taxon>Basidiomycota</taxon>
        <taxon>Agaricomycotina</taxon>
        <taxon>Agaricomycetes</taxon>
        <taxon>Agaricomycetidae</taxon>
        <taxon>Atheliales</taxon>
        <taxon>Atheliaceae</taxon>
        <taxon>Athelia</taxon>
    </lineage>
</organism>
<reference evidence="1 3" key="1">
    <citation type="journal article" date="2016" name="Mol. Biol. Evol.">
        <title>Comparative Genomics of Early-Diverging Mushroom-Forming Fungi Provides Insights into the Origins of Lignocellulose Decay Capabilities.</title>
        <authorList>
            <person name="Nagy L.G."/>
            <person name="Riley R."/>
            <person name="Tritt A."/>
            <person name="Adam C."/>
            <person name="Daum C."/>
            <person name="Floudas D."/>
            <person name="Sun H."/>
            <person name="Yadav J.S."/>
            <person name="Pangilinan J."/>
            <person name="Larsson K.H."/>
            <person name="Matsuura K."/>
            <person name="Barry K."/>
            <person name="Labutti K."/>
            <person name="Kuo R."/>
            <person name="Ohm R.A."/>
            <person name="Bhattacharya S.S."/>
            <person name="Shirouzu T."/>
            <person name="Yoshinaga Y."/>
            <person name="Martin F.M."/>
            <person name="Grigoriev I.V."/>
            <person name="Hibbett D.S."/>
        </authorList>
    </citation>
    <scope>NUCLEOTIDE SEQUENCE [LARGE SCALE GENOMIC DNA]</scope>
    <source>
        <strain evidence="1 3">CBS 109695</strain>
    </source>
</reference>
<dbReference type="Proteomes" id="UP000076532">
    <property type="component" value="Unassembled WGS sequence"/>
</dbReference>
<proteinExistence type="predicted"/>